<name>A0A6L2LVX8_TANCI</name>
<feature type="compositionally biased region" description="Low complexity" evidence="3">
    <location>
        <begin position="1562"/>
        <end position="1573"/>
    </location>
</feature>
<keyword evidence="2" id="KW-0175">Coiled coil</keyword>
<feature type="region of interest" description="Disordered" evidence="3">
    <location>
        <begin position="1560"/>
        <end position="1582"/>
    </location>
</feature>
<keyword evidence="1" id="KW-0479">Metal-binding</keyword>
<feature type="domain" description="CCHC-type" evidence="4">
    <location>
        <begin position="270"/>
        <end position="286"/>
    </location>
</feature>
<dbReference type="InterPro" id="IPR001878">
    <property type="entry name" value="Znf_CCHC"/>
</dbReference>
<evidence type="ECO:0000256" key="2">
    <source>
        <dbReference type="SAM" id="Coils"/>
    </source>
</evidence>
<dbReference type="EMBL" id="BKCJ010005020">
    <property type="protein sequence ID" value="GEU64434.1"/>
    <property type="molecule type" value="Genomic_DNA"/>
</dbReference>
<dbReference type="InterPro" id="IPR043502">
    <property type="entry name" value="DNA/RNA_pol_sf"/>
</dbReference>
<sequence length="3606" mass="410754">MGTLDGRLLKSYYYKDLHALHIGILLFSKLGCVLCQDAVAFCLRRLPAFCFKVTAFCFKTKLRFASRPSAFCSRTHCDLSQEGCVLSPRQETLVESTERTPQFGPERPRVYSDLNSEEKYQFNADIRATNILLQGLPKDIYTLINHYTDAKDIWDNVKMLLEGSELTKEDRESQLYDDFEHFRQHKEESIHDYYNLSPSNQQSTPNIFQCKEPSHSTNERVVVQNVQGRPNRGQGMNPQGGSAAGYGEVQNRVGNVNQGQARLGQPRAIKCYNCNGTGHIARNCTQPKRPQNSEYFKDKMLLMQAQENRVALDAEQLLFLAGGQDNAFDDDVDEQPIQDLALNMDNLILLPMKPDHHMIRIFCLSVQLDQVVNLHTDYTSVSNMIPYDQYVKDNKVSVVHNVASSVLNDAFMMIYNDMCEPSATSVSNSSRNAIVKNSLTAELATYREQVELYERRAKFKLTEREQKINEQLRLVISDRNFKEETLKRELHSTKLQLASTINRNKSMVEETTFLKQDFKQKENKFLADFLKINSLKEKVEDRLVKQDQSLQTVHMLCRPRPLYNEQNKVVIGYKNPLCLTRAKQAQPALYNGHEILKDNHAPAKVHNTEDTLQITEITRKKMNAKMTDPDSLKERTKVSRPIRAFTVYPPNTPATLVPIVLPTKSQVKIHIFTLIQIFSKFDKTCKKRITPTGLTDGERGFEQTNACYLQEVIPFFKTIKDNFEGIQKSLTKEVKEMKDVFEELESEVAQCAVDRKHDAIDQKNLLIANDNLIAECLSKKVFFVAKNSELNVARFTEMHVANTSVEAHCLALEAKLANLRDKNSIGSNPPTPDTDTPDFNSVFVIGKMQASLQGKDNAIRQLKKQLSQLQVTRNDTERTDKVRIIDPQITKLTDKVTTLQVQHDFFRAENAKIKQHYKELNDSIKITRAKHIEQVTKLTDENVTLKTSVSKAKVQPQVLTRAKHALDVKPIVPRLRNNWDAHLDYLRHIKESVEIVRDIVEEAKVVRPLDRSIVSACCYTKHSQELLKYAIGTCPQGSQKRAKQLANTPHIRKKQVTIAKPSDRQDSNKQVHVMAVKPQKTNVLMPPSTGVTSYPKASGSQPKSNPKNNRISLAKGANKLPVEDLPRTNKAFTASTTVPSIYIQQFWETIQYDKIAGNYRCQLDEQWFVLTKDTLREALQITPTNNNQAFIAPPSAEVLVDLVNQLATPGWKTSGFERPRAPVLQILWGIVTQSNIDYAERIWEEFTQSIHTFMEDKRNLSRHTTGKKRATLILIPSIRFTKLIIHHLQRRHKFHPRPGSALHLAIDEPVLGYLKFSAKGTKREVFGMPILEAEEVSAVEPRVADEDADYQKAVEESLKTTHAVHQGPLPSVVIREPESRKFQPLLEVSGKGKAKVTEEQAGPDPGNAGNEERSTLSHVVHAGSDRERMDLDGFEISPQPFTSPQPSTEQLDEGFLATAYPKIQESLKLAVEEQVLLEEPASSSGTLSSLPHLSRDINFGDQFFSDKPCDANKNAETEVKSMVNVLIQQATSSISISPMTSPIIDLSSRPVSPKVHQQFKATTTDTTTTTTTTVPPPHAQQQSTAEALMMKRIGELKHIMADLIRVNKNMEERLDKHEAGLYTLEQLNIPQQVSITISEVVTDAVDLAMQVPLRNRFRDLPKADMKEILHQCMWETESYKTHEDHSLLFEALEKSMNRDHSEELAQDLAEARKNKKKRRESPKMPHGSPPHQPPPLPPPSGPSGAPGSSGSSQVTPTPPSPPPPSTNQGSPSKGSAAPSPSKTAASTEYQAWTTPDVTLRPFVSLTPTDLDMDEDMGPDEQAQLLDDEDIGSAHIPTLNLRQDWWKPLEEERIATPEPAWSIPSSDAPVTQNNWALALASVYLPPPEDSLLTQTGDMATFIDWFCKRRVTIQSDFFFNKDLEYPIYGSKGNRPALSISKMKATYYPDVGLKQMVPDQLWINEECKYDIAAMYGISHWWFQRQRFYIDRYMSEGDCNTVRTHMRILSAVRIEVFSMYGYDYMKKIVLRRADLNEHIIAERDFKYLYPSDFEDLYLLNHQGHLNHLPPKDKRILSTTVNQWIRQLVIRQRVEDFQLGIESYQTQLNLTKPQWDATGFEYKHDYTVIDSPRAVIFRDKYGVQMMMRFNEIHKFSDGTLRQIDEALDYRVKEFRNNRINPGLNTRFWTRKDVNRCKAFMFAIQRRLRLRRIFRNLESFVGGRLREGDYRLLKLTHKFNPPNHSSSLNRLLFHFSWSFTRFYRLSHSELVDIEQAAVCSSLRSLKSKRTIESRAKRSSKLISLEHYSILLASSHTVKSKAYFKSPAHYPCVGFNSLVHSIRALSALRRSGLRTASTAAKPCQGDSSEFYLITGRISTVAAADQREVNSYPYAHASNSFSMNQETAERPTTSLPLVVLNPDDSSLEMDRNIGSRSTRRQVEMLLKDRFKGKKFDSKGKQEWTIEYIKRLKVCLKWLQDIVDGKDGLQTALKSQEEEFKVMILKLETDILSLSESLAKEESEKLLYSSTTSTLVAYSDADWAGYPTTRRSTSGYCVFLGNNLLSWSSKRQFTISRSSADAEYQGVANAVAETCWLRNLLHELHTPLSIATLVYCDNVSAVYLSSNPVQHQRTKHIEIDIHFVRDMVSTGRIRVLHVPSHYQYADIFTKGLPTALFDEFRSSLSGALDCLKKEKKANMALEKNQESLRKELGWAERTVVNANERVKMQEHMYASLQEYNTHLQDELREANRANKQVESEKVVILQELSTLRAQTPFLQLQDELRDANRANKQLESEKAAILQELISLRAHNTLLQLQDELREANCANKQLESEKAAILQELITLRAHNTFHAHLNISIMPMEVLIVTRLALLRMVVLNLQGADIAYLLLYVDDIVLTASSTAFLQRIITSLHAEFSMTDLGPLNYFLGVSVTRDTSRMFLSQQKYATEVLERAGMLTCNPCRTPVDTDSKLSPDGDHVSDPTLYRSLAGALQYLAFTRPDISYAVQQSGKADDGSLDMDMNIGSCRMSPGRQVLSSMNMQIGSSETDEGLKTYTKQEVEMLLKDMFNGKKFDDKGKQEWTIEYIKRLKVCLKWLQDVVDEKDGLQTALKSKEDELEVTFSKLETNILSLNESLAKEESEKLAALDCLKKEKEANMALEKESRISKERAWMGRRECKNNTHLQDELREANRANKQVESEKAAILQELSTLRAHTPFLQLQDELREANRANKQLESEKASILQELITLRAHNTFLQPQDELRVANRANKQLEILEQPIDNFKHPPCLTAYSYNADDSSASTSIKPDPFSLLQEDILLDIMSRIECTTKELIRTTSTISKRWQNLWASVPHLIFLEEEDGVDPDTNIHRYISFIDNTVNQCPTYPNLKLFKLGTNYNSLHNPEVKSRVNSWIRYAISRNVEEFHLRLWDWGEGEFTYDDELFFNSSCITSIKLSWCLLNPPNGAISWGRLESLRISCGTLNEDMLEKILSGSPCLETLTLEDCYGYSRINITSKSVKELVFSGYNSHHKIDRDEDYIDCVKINAPYILSLTIEDELVLRELALLNVSSLVEAHLDYSIDWRGISHKEIFRGLIESLNNFTDILVGDRFFGVSLSFES</sequence>
<feature type="compositionally biased region" description="Polar residues" evidence="3">
    <location>
        <begin position="1098"/>
        <end position="1111"/>
    </location>
</feature>
<feature type="compositionally biased region" description="Low complexity" evidence="3">
    <location>
        <begin position="1742"/>
        <end position="1755"/>
    </location>
</feature>
<feature type="compositionally biased region" description="Pro residues" evidence="3">
    <location>
        <begin position="1756"/>
        <end position="1765"/>
    </location>
</feature>
<feature type="coiled-coil region" evidence="2">
    <location>
        <begin position="1600"/>
        <end position="1627"/>
    </location>
</feature>
<comment type="caution">
    <text evidence="5">The sequence shown here is derived from an EMBL/GenBank/DDBJ whole genome shotgun (WGS) entry which is preliminary data.</text>
</comment>
<evidence type="ECO:0000313" key="5">
    <source>
        <dbReference type="EMBL" id="GEU64434.1"/>
    </source>
</evidence>
<dbReference type="PROSITE" id="PS50158">
    <property type="entry name" value="ZF_CCHC"/>
    <property type="match status" value="1"/>
</dbReference>
<organism evidence="5">
    <name type="scientific">Tanacetum cinerariifolium</name>
    <name type="common">Dalmatian daisy</name>
    <name type="synonym">Chrysanthemum cinerariifolium</name>
    <dbReference type="NCBI Taxonomy" id="118510"/>
    <lineage>
        <taxon>Eukaryota</taxon>
        <taxon>Viridiplantae</taxon>
        <taxon>Streptophyta</taxon>
        <taxon>Embryophyta</taxon>
        <taxon>Tracheophyta</taxon>
        <taxon>Spermatophyta</taxon>
        <taxon>Magnoliopsida</taxon>
        <taxon>eudicotyledons</taxon>
        <taxon>Gunneridae</taxon>
        <taxon>Pentapetalae</taxon>
        <taxon>asterids</taxon>
        <taxon>campanulids</taxon>
        <taxon>Asterales</taxon>
        <taxon>Asteraceae</taxon>
        <taxon>Asteroideae</taxon>
        <taxon>Anthemideae</taxon>
        <taxon>Anthemidinae</taxon>
        <taxon>Tanacetum</taxon>
    </lineage>
</organism>
<dbReference type="InterPro" id="IPR055357">
    <property type="entry name" value="LRR_At1g61320_AtMIF1"/>
</dbReference>
<dbReference type="SMART" id="SM00343">
    <property type="entry name" value="ZnF_C2HC"/>
    <property type="match status" value="1"/>
</dbReference>
<keyword evidence="1" id="KW-0863">Zinc-finger</keyword>
<feature type="region of interest" description="Disordered" evidence="3">
    <location>
        <begin position="1389"/>
        <end position="1414"/>
    </location>
</feature>
<dbReference type="PANTHER" id="PTHR11439">
    <property type="entry name" value="GAG-POL-RELATED RETROTRANSPOSON"/>
    <property type="match status" value="1"/>
</dbReference>
<feature type="region of interest" description="Disordered" evidence="3">
    <location>
        <begin position="1710"/>
        <end position="1792"/>
    </location>
</feature>
<dbReference type="Gene3D" id="4.10.60.10">
    <property type="entry name" value="Zinc finger, CCHC-type"/>
    <property type="match status" value="1"/>
</dbReference>
<dbReference type="InterPro" id="IPR013103">
    <property type="entry name" value="RVT_2"/>
</dbReference>
<dbReference type="Pfam" id="PF00098">
    <property type="entry name" value="zf-CCHC"/>
    <property type="match status" value="1"/>
</dbReference>
<evidence type="ECO:0000259" key="4">
    <source>
        <dbReference type="PROSITE" id="PS50158"/>
    </source>
</evidence>
<dbReference type="SUPFAM" id="SSF56672">
    <property type="entry name" value="DNA/RNA polymerases"/>
    <property type="match status" value="2"/>
</dbReference>
<feature type="coiled-coil region" evidence="2">
    <location>
        <begin position="3086"/>
        <end position="3241"/>
    </location>
</feature>
<dbReference type="CDD" id="cd09272">
    <property type="entry name" value="RNase_HI_RT_Ty1"/>
    <property type="match status" value="1"/>
</dbReference>
<feature type="coiled-coil region" evidence="2">
    <location>
        <begin position="852"/>
        <end position="879"/>
    </location>
</feature>
<feature type="compositionally biased region" description="Pro residues" evidence="3">
    <location>
        <begin position="1727"/>
        <end position="1741"/>
    </location>
</feature>
<dbReference type="GO" id="GO:0008270">
    <property type="term" value="F:zinc ion binding"/>
    <property type="evidence" value="ECO:0007669"/>
    <property type="project" value="UniProtKB-KW"/>
</dbReference>
<dbReference type="Pfam" id="PF07727">
    <property type="entry name" value="RVT_2"/>
    <property type="match status" value="1"/>
</dbReference>
<dbReference type="Pfam" id="PF23622">
    <property type="entry name" value="LRR_At1g61320_AtMIF1"/>
    <property type="match status" value="1"/>
</dbReference>
<evidence type="ECO:0000256" key="1">
    <source>
        <dbReference type="PROSITE-ProRule" id="PRU00047"/>
    </source>
</evidence>
<dbReference type="InterPro" id="IPR036875">
    <property type="entry name" value="Znf_CCHC_sf"/>
</dbReference>
<accession>A0A6L2LVX8</accession>
<feature type="region of interest" description="Disordered" evidence="3">
    <location>
        <begin position="1082"/>
        <end position="1120"/>
    </location>
</feature>
<dbReference type="GO" id="GO:0003676">
    <property type="term" value="F:nucleic acid binding"/>
    <property type="evidence" value="ECO:0007669"/>
    <property type="project" value="InterPro"/>
</dbReference>
<feature type="compositionally biased region" description="Low complexity" evidence="3">
    <location>
        <begin position="1766"/>
        <end position="1787"/>
    </location>
</feature>
<dbReference type="PANTHER" id="PTHR11439:SF524">
    <property type="entry name" value="RNA-DIRECTED DNA POLYMERASE, PROTEIN KINASE RLK-PELLE-DLSV FAMILY"/>
    <property type="match status" value="1"/>
</dbReference>
<feature type="coiled-coil region" evidence="2">
    <location>
        <begin position="2682"/>
        <end position="2839"/>
    </location>
</feature>
<proteinExistence type="predicted"/>
<evidence type="ECO:0000256" key="3">
    <source>
        <dbReference type="SAM" id="MobiDB-lite"/>
    </source>
</evidence>
<dbReference type="SUPFAM" id="SSF57756">
    <property type="entry name" value="Retrovirus zinc finger-like domains"/>
    <property type="match status" value="1"/>
</dbReference>
<gene>
    <name evidence="5" type="ORF">Tci_036412</name>
</gene>
<keyword evidence="1" id="KW-0862">Zinc</keyword>
<reference evidence="5" key="1">
    <citation type="journal article" date="2019" name="Sci. Rep.">
        <title>Draft genome of Tanacetum cinerariifolium, the natural source of mosquito coil.</title>
        <authorList>
            <person name="Yamashiro T."/>
            <person name="Shiraishi A."/>
            <person name="Satake H."/>
            <person name="Nakayama K."/>
        </authorList>
    </citation>
    <scope>NUCLEOTIDE SEQUENCE</scope>
</reference>
<protein>
    <submittedName>
        <fullName evidence="5">Ribonuclease H-like domain-containing protein</fullName>
    </submittedName>
</protein>